<evidence type="ECO:0000313" key="3">
    <source>
        <dbReference type="EMBL" id="KAG0269320.1"/>
    </source>
</evidence>
<dbReference type="PANTHER" id="PTHR42714">
    <property type="entry name" value="TRNA MODIFICATION GTPASE GTPBP3"/>
    <property type="match status" value="1"/>
</dbReference>
<feature type="domain" description="G" evidence="2">
    <location>
        <begin position="208"/>
        <end position="305"/>
    </location>
</feature>
<reference evidence="3" key="1">
    <citation type="journal article" date="2020" name="Fungal Divers.">
        <title>Resolving the Mortierellaceae phylogeny through synthesis of multi-gene phylogenetics and phylogenomics.</title>
        <authorList>
            <person name="Vandepol N."/>
            <person name="Liber J."/>
            <person name="Desiro A."/>
            <person name="Na H."/>
            <person name="Kennedy M."/>
            <person name="Barry K."/>
            <person name="Grigoriev I.V."/>
            <person name="Miller A.N."/>
            <person name="O'Donnell K."/>
            <person name="Stajich J.E."/>
            <person name="Bonito G."/>
        </authorList>
    </citation>
    <scope>NUCLEOTIDE SEQUENCE</scope>
    <source>
        <strain evidence="3">BC1065</strain>
    </source>
</reference>
<dbReference type="InterPro" id="IPR006073">
    <property type="entry name" value="GTP-bd"/>
</dbReference>
<accession>A0A9P6QKB0</accession>
<comment type="caution">
    <text evidence="3">The sequence shown here is derived from an EMBL/GenBank/DDBJ whole genome shotgun (WGS) entry which is preliminary data.</text>
</comment>
<proteinExistence type="predicted"/>
<dbReference type="CDD" id="cd00882">
    <property type="entry name" value="Ras_like_GTPase"/>
    <property type="match status" value="1"/>
</dbReference>
<dbReference type="Gene3D" id="3.40.50.300">
    <property type="entry name" value="P-loop containing nucleotide triphosphate hydrolases"/>
    <property type="match status" value="2"/>
</dbReference>
<dbReference type="GO" id="GO:0030488">
    <property type="term" value="P:tRNA methylation"/>
    <property type="evidence" value="ECO:0007669"/>
    <property type="project" value="TreeGrafter"/>
</dbReference>
<dbReference type="OrthoDB" id="8954335at2759"/>
<dbReference type="Pfam" id="PF01926">
    <property type="entry name" value="MMR_HSR1"/>
    <property type="match status" value="2"/>
</dbReference>
<dbReference type="GO" id="GO:0005737">
    <property type="term" value="C:cytoplasm"/>
    <property type="evidence" value="ECO:0007669"/>
    <property type="project" value="TreeGrafter"/>
</dbReference>
<dbReference type="InterPro" id="IPR027417">
    <property type="entry name" value="P-loop_NTPase"/>
</dbReference>
<evidence type="ECO:0000259" key="2">
    <source>
        <dbReference type="Pfam" id="PF01926"/>
    </source>
</evidence>
<keyword evidence="1" id="KW-0812">Transmembrane</keyword>
<evidence type="ECO:0000313" key="4">
    <source>
        <dbReference type="Proteomes" id="UP000807716"/>
    </source>
</evidence>
<dbReference type="SUPFAM" id="SSF52540">
    <property type="entry name" value="P-loop containing nucleoside triphosphate hydrolases"/>
    <property type="match status" value="2"/>
</dbReference>
<name>A0A9P6QKB0_9FUNG</name>
<dbReference type="GO" id="GO:0002098">
    <property type="term" value="P:tRNA wobble uridine modification"/>
    <property type="evidence" value="ECO:0007669"/>
    <property type="project" value="TreeGrafter"/>
</dbReference>
<organism evidence="3 4">
    <name type="scientific">Actinomortierella ambigua</name>
    <dbReference type="NCBI Taxonomy" id="1343610"/>
    <lineage>
        <taxon>Eukaryota</taxon>
        <taxon>Fungi</taxon>
        <taxon>Fungi incertae sedis</taxon>
        <taxon>Mucoromycota</taxon>
        <taxon>Mortierellomycotina</taxon>
        <taxon>Mortierellomycetes</taxon>
        <taxon>Mortierellales</taxon>
        <taxon>Mortierellaceae</taxon>
        <taxon>Actinomortierella</taxon>
    </lineage>
</organism>
<gene>
    <name evidence="3" type="ORF">DFQ27_004004</name>
</gene>
<dbReference type="Proteomes" id="UP000807716">
    <property type="component" value="Unassembled WGS sequence"/>
</dbReference>
<feature type="transmembrane region" description="Helical" evidence="1">
    <location>
        <begin position="426"/>
        <end position="447"/>
    </location>
</feature>
<keyword evidence="4" id="KW-1185">Reference proteome</keyword>
<evidence type="ECO:0000256" key="1">
    <source>
        <dbReference type="SAM" id="Phobius"/>
    </source>
</evidence>
<dbReference type="GO" id="GO:0005525">
    <property type="term" value="F:GTP binding"/>
    <property type="evidence" value="ECO:0007669"/>
    <property type="project" value="InterPro"/>
</dbReference>
<keyword evidence="1" id="KW-0472">Membrane</keyword>
<feature type="domain" description="G" evidence="2">
    <location>
        <begin position="12"/>
        <end position="99"/>
    </location>
</feature>
<sequence>MSSQSASETVAIMYIGNPGAGKSTLLNKLGGNFPTGVSWRKGPITSIAETQVELKGEKVLLMDVPGLLEPRKEKTEHNARLFIDALRRGYRYTLTFVLKASNHGLEDTDLLMMSAVNEYVRGVNGLDVSFKVIINQIKNDEVYNMYNEEVAKDNFQRLFAELNEEGYHFDISIKSVLLLRHDQDFVQKKTSEALAAFEYQAIDETIAIMYIGNSGAGKSTLLNKLGGNFRAGVSWRKGLTKDVSENWVNLKGKRVLLVDVPGLFEPRREETERNARMLTQALRRGYRYNLTFVLRASNRGFEEADLLMMSKVNEYVRGVDGSKVTYKMIINQIMDDAVYDMYNETVVKDNFKSQFAELEEEGYHFDISINSILLLRHDKAFAEKKTSEKLTEFECRWQLKAPVVVDKDISATNKELGFFKENMDGLLWSSVLAGPVGFLAYSTYALIKKAFKKKPSEAS</sequence>
<dbReference type="AlphaFoldDB" id="A0A9P6QKB0"/>
<dbReference type="EMBL" id="JAAAJB010000028">
    <property type="protein sequence ID" value="KAG0269320.1"/>
    <property type="molecule type" value="Genomic_DNA"/>
</dbReference>
<protein>
    <recommendedName>
        <fullName evidence="2">G domain-containing protein</fullName>
    </recommendedName>
</protein>
<dbReference type="PANTHER" id="PTHR42714:SF2">
    <property type="entry name" value="TRNA MODIFICATION GTPASE GTPBP3, MITOCHONDRIAL"/>
    <property type="match status" value="1"/>
</dbReference>
<keyword evidence="1" id="KW-1133">Transmembrane helix</keyword>